<dbReference type="InterPro" id="IPR001650">
    <property type="entry name" value="Helicase_C-like"/>
</dbReference>
<dbReference type="Pfam" id="PF00271">
    <property type="entry name" value="Helicase_C"/>
    <property type="match status" value="1"/>
</dbReference>
<dbReference type="Gene3D" id="3.40.50.300">
    <property type="entry name" value="P-loop containing nucleotide triphosphate hydrolases"/>
    <property type="match status" value="2"/>
</dbReference>
<feature type="region of interest" description="Disordered" evidence="4">
    <location>
        <begin position="20"/>
        <end position="40"/>
    </location>
</feature>
<dbReference type="GeneID" id="68101249"/>
<dbReference type="CDD" id="cd18791">
    <property type="entry name" value="SF2_C_RHA"/>
    <property type="match status" value="1"/>
</dbReference>
<dbReference type="InterPro" id="IPR002464">
    <property type="entry name" value="DNA/RNA_helicase_DEAH_CS"/>
</dbReference>
<gene>
    <name evidence="7" type="ORF">C9374_008795</name>
</gene>
<dbReference type="SUPFAM" id="SSF52540">
    <property type="entry name" value="P-loop containing nucleoside triphosphate hydrolases"/>
    <property type="match status" value="1"/>
</dbReference>
<dbReference type="GO" id="GO:0003723">
    <property type="term" value="F:RNA binding"/>
    <property type="evidence" value="ECO:0007669"/>
    <property type="project" value="TreeGrafter"/>
</dbReference>
<dbReference type="GO" id="GO:0005524">
    <property type="term" value="F:ATP binding"/>
    <property type="evidence" value="ECO:0007669"/>
    <property type="project" value="UniProtKB-KW"/>
</dbReference>
<keyword evidence="8" id="KW-1185">Reference proteome</keyword>
<feature type="domain" description="Helicase C-terminal" evidence="6">
    <location>
        <begin position="396"/>
        <end position="571"/>
    </location>
</feature>
<evidence type="ECO:0000256" key="4">
    <source>
        <dbReference type="SAM" id="MobiDB-lite"/>
    </source>
</evidence>
<dbReference type="EMBL" id="PYSW02000036">
    <property type="protein sequence ID" value="KAG2377710.1"/>
    <property type="molecule type" value="Genomic_DNA"/>
</dbReference>
<protein>
    <submittedName>
        <fullName evidence="7">Uncharacterized protein</fullName>
    </submittedName>
</protein>
<proteinExistence type="predicted"/>
<dbReference type="Gene3D" id="1.20.120.1080">
    <property type="match status" value="1"/>
</dbReference>
<dbReference type="InterPro" id="IPR014001">
    <property type="entry name" value="Helicase_ATP-bd"/>
</dbReference>
<dbReference type="PANTHER" id="PTHR18934">
    <property type="entry name" value="ATP-DEPENDENT RNA HELICASE"/>
    <property type="match status" value="1"/>
</dbReference>
<dbReference type="RefSeq" id="XP_044544972.1">
    <property type="nucleotide sequence ID" value="XM_044698910.1"/>
</dbReference>
<evidence type="ECO:0000256" key="3">
    <source>
        <dbReference type="ARBA" id="ARBA00022840"/>
    </source>
</evidence>
<dbReference type="CDD" id="cd17917">
    <property type="entry name" value="DEXHc_RHA-like"/>
    <property type="match status" value="1"/>
</dbReference>
<dbReference type="SMART" id="SM00490">
    <property type="entry name" value="HELICc"/>
    <property type="match status" value="1"/>
</dbReference>
<reference evidence="7 8" key="1">
    <citation type="journal article" date="2018" name="BMC Genomics">
        <title>The genome of Naegleria lovaniensis, the basis for a comparative approach to unravel pathogenicity factors of the human pathogenic amoeba N. fowleri.</title>
        <authorList>
            <person name="Liechti N."/>
            <person name="Schurch N."/>
            <person name="Bruggmann R."/>
            <person name="Wittwer M."/>
        </authorList>
    </citation>
    <scope>NUCLEOTIDE SEQUENCE [LARGE SCALE GENOMIC DNA]</scope>
    <source>
        <strain evidence="7 8">ATCC 30569</strain>
    </source>
</reference>
<keyword evidence="3" id="KW-0067">ATP-binding</keyword>
<dbReference type="Pfam" id="PF00270">
    <property type="entry name" value="DEAD"/>
    <property type="match status" value="1"/>
</dbReference>
<evidence type="ECO:0000256" key="2">
    <source>
        <dbReference type="ARBA" id="ARBA00022801"/>
    </source>
</evidence>
<evidence type="ECO:0000259" key="5">
    <source>
        <dbReference type="PROSITE" id="PS51192"/>
    </source>
</evidence>
<dbReference type="InterPro" id="IPR011545">
    <property type="entry name" value="DEAD/DEAH_box_helicase_dom"/>
</dbReference>
<dbReference type="PROSITE" id="PS00690">
    <property type="entry name" value="DEAH_ATP_HELICASE"/>
    <property type="match status" value="1"/>
</dbReference>
<dbReference type="PANTHER" id="PTHR18934:SF113">
    <property type="entry name" value="ATP-DEPENDENT RNA HELICASE TDRD9"/>
    <property type="match status" value="1"/>
</dbReference>
<keyword evidence="1" id="KW-0547">Nucleotide-binding</keyword>
<dbReference type="PROSITE" id="PS51192">
    <property type="entry name" value="HELICASE_ATP_BIND_1"/>
    <property type="match status" value="1"/>
</dbReference>
<accession>A0AA88KFD8</accession>
<comment type="caution">
    <text evidence="7">The sequence shown here is derived from an EMBL/GenBank/DDBJ whole genome shotgun (WGS) entry which is preliminary data.</text>
</comment>
<sequence length="1648" mass="187837">MNNDHDRTCAEEGFVHQNYNNDQEQDTPMNNFPSSSTQQNELPIGVQNESSSNHLNKRTKSSNSNLFVPKQVMMKQRERTINPTTDSSEKNSLINSLLPPNKTKITLPIMEYSQTIVRAIEEHQVVIVTGNTGSGKTTQVPQLILKHYLENGDVRNLANVKIICTQPRRIAATSLSRRVNSEMKEYLEKQHFDNIFHHGKMAGYIIGGEHNIDNDTPIIFATEGCLTQIIMNLQTGSKGTYETFHKHFSHIILDEIHERKVDTDLLLYFVREIVKVNPNVRVILMSATISHQKLCTYFETVLLDVYNNVENTDNDDQVPESPGFSQFLSFETLQVSSKVPIIHIPSGCYPVQEYFIEDVIDLVYPKAHNVSKTIPNYNTLLTKPLRPGITLERRKLAVSLIAKLHTEHALNAAILIFLPGMVEIEDFMDDLASPYITMDECPYDIHILHSLVAEQEQDAALLPSKPGKRKIILSTNIAESSITVPDVVIVIDFCLYKGKFWNESWNAEVMGVNWISSQSAKQREGRAGRVSPGICCRMITKSEYEMLDESVVPEIQRKPLTGVILQILMFTGAYEKEETDPKRKIQTKFQAPSEVLSNCLDPPKMVLLEHAYRELLSLGAIVPIQTGTISQATDKSIVEQYELQESYLVTKIGKFLSLMQIELKLSFIILLGYCLGILPECMITVAILSRSVPVLTFSYLKILTAKALFAFSNQSESDVIAGIHAFNRFKSLSMQKKQNRMRQREFYETLQIEMISSKSALEIESLIAQICHTLFKHYGIYIENLTSTSASTHKRNIRRIAYTPQIIGELAKTHTVIPKEIVCSLKLRKQKLVVDKDSQLGWNEAFSELFKYFDGGILSCKTLTVSPSKVSLSYPIPHSDENLLIPYPPNCKTDPLFPLKLLARTVRGSAQEKGKDILLTLSQVKQSMVCIRDDSDVYGVFRTLPNDLIKSHVLKFLSVEAKPYQRKTQFLHPQMSSSDKAIISRDSVAYPWVDLQHKQRILVPSSISMKEMGIVIEKNTILPPIQGFYEMSLLLFIPLIYPQKFFTYIPNVEDLEQAYEIRVGNFAQNIVISGVSDTFSSLAEHEKPTPYYYKTTIIQTCSSFHTRTAYNTEFIISDLKLTRKLQNFFLAKLFKQFIHTDQCGYNQKTARILKLESIDGPIIEHDDEENHICGTSILRMSEIAKISDRTLKMIADRSTSTDSPIDILRRVFEHPKQAFIMIETSKTNATKLLSSKIFFCKHDDITGKNRDFFTINSIHFTSKHHHHHNTKLITIDENKEHHNTKKALKSEVLSEKLTSGGFLLEPFAKKHVISAFNKKSQLPSENAKFSMNAYFGKQVFYASRLGSTNISQSQKSLTLNDFRNMKIGNENDLKALFLPYVDYCSHPKWNITKAYVESLGDPSKKVSFFSDHALFQPLLSQVKPTLGIQKEIISMGIVDTITSTRYNLSFSVDREMVFTENEIFMYKCKLEHVRPPEIKLLYLSCVSPCTIDSHDTEESVKTKNVNSVDVRFSKTLQTVVDETTYMNLLRPEILQFADSIWYDEDNYTLYYLFEDKNNKSYTAIDLVQLNLAFGSTVPDIMSQVRQQTPLATLSMDSASYTIEERLHETATTFILTFRHVVDICNPFKRQQRETVHEQSTGLETNNQP</sequence>
<dbReference type="InterPro" id="IPR027417">
    <property type="entry name" value="P-loop_NTPase"/>
</dbReference>
<evidence type="ECO:0000313" key="8">
    <source>
        <dbReference type="Proteomes" id="UP000816034"/>
    </source>
</evidence>
<feature type="domain" description="Helicase ATP-binding" evidence="5">
    <location>
        <begin position="117"/>
        <end position="307"/>
    </location>
</feature>
<dbReference type="PROSITE" id="PS51194">
    <property type="entry name" value="HELICASE_CTER"/>
    <property type="match status" value="1"/>
</dbReference>
<evidence type="ECO:0000313" key="7">
    <source>
        <dbReference type="EMBL" id="KAG2377710.1"/>
    </source>
</evidence>
<evidence type="ECO:0000259" key="6">
    <source>
        <dbReference type="PROSITE" id="PS51194"/>
    </source>
</evidence>
<dbReference type="SMART" id="SM00487">
    <property type="entry name" value="DEXDc"/>
    <property type="match status" value="1"/>
</dbReference>
<dbReference type="GO" id="GO:0016787">
    <property type="term" value="F:hydrolase activity"/>
    <property type="evidence" value="ECO:0007669"/>
    <property type="project" value="UniProtKB-KW"/>
</dbReference>
<dbReference type="Proteomes" id="UP000816034">
    <property type="component" value="Unassembled WGS sequence"/>
</dbReference>
<organism evidence="7 8">
    <name type="scientific">Naegleria lovaniensis</name>
    <name type="common">Amoeba</name>
    <dbReference type="NCBI Taxonomy" id="51637"/>
    <lineage>
        <taxon>Eukaryota</taxon>
        <taxon>Discoba</taxon>
        <taxon>Heterolobosea</taxon>
        <taxon>Tetramitia</taxon>
        <taxon>Eutetramitia</taxon>
        <taxon>Vahlkampfiidae</taxon>
        <taxon>Naegleria</taxon>
    </lineage>
</organism>
<evidence type="ECO:0000256" key="1">
    <source>
        <dbReference type="ARBA" id="ARBA00022741"/>
    </source>
</evidence>
<name>A0AA88KFD8_NAELO</name>
<keyword evidence="2" id="KW-0378">Hydrolase</keyword>
<dbReference type="GO" id="GO:0004386">
    <property type="term" value="F:helicase activity"/>
    <property type="evidence" value="ECO:0007669"/>
    <property type="project" value="TreeGrafter"/>
</dbReference>